<dbReference type="Proteomes" id="UP000012338">
    <property type="component" value="Unassembled WGS sequence"/>
</dbReference>
<accession>N4XN10</accession>
<reference evidence="1 2" key="1">
    <citation type="journal article" date="2012" name="PLoS Pathog.">
        <title>Diverse lifestyles and strategies of plant pathogenesis encoded in the genomes of eighteen Dothideomycetes fungi.</title>
        <authorList>
            <person name="Ohm R.A."/>
            <person name="Feau N."/>
            <person name="Henrissat B."/>
            <person name="Schoch C.L."/>
            <person name="Horwitz B.A."/>
            <person name="Barry K.W."/>
            <person name="Condon B.J."/>
            <person name="Copeland A.C."/>
            <person name="Dhillon B."/>
            <person name="Glaser F."/>
            <person name="Hesse C.N."/>
            <person name="Kosti I."/>
            <person name="LaButti K."/>
            <person name="Lindquist E.A."/>
            <person name="Lucas S."/>
            <person name="Salamov A.A."/>
            <person name="Bradshaw R.E."/>
            <person name="Ciuffetti L."/>
            <person name="Hamelin R.C."/>
            <person name="Kema G.H.J."/>
            <person name="Lawrence C."/>
            <person name="Scott J.A."/>
            <person name="Spatafora J.W."/>
            <person name="Turgeon B.G."/>
            <person name="de Wit P.J.G.M."/>
            <person name="Zhong S."/>
            <person name="Goodwin S.B."/>
            <person name="Grigoriev I.V."/>
        </authorList>
    </citation>
    <scope>NUCLEOTIDE SEQUENCE [LARGE SCALE GENOMIC DNA]</scope>
    <source>
        <strain evidence="2">C4 / ATCC 48331 / race T</strain>
    </source>
</reference>
<reference evidence="2" key="2">
    <citation type="journal article" date="2013" name="PLoS Genet.">
        <title>Comparative genome structure, secondary metabolite, and effector coding capacity across Cochliobolus pathogens.</title>
        <authorList>
            <person name="Condon B.J."/>
            <person name="Leng Y."/>
            <person name="Wu D."/>
            <person name="Bushley K.E."/>
            <person name="Ohm R.A."/>
            <person name="Otillar R."/>
            <person name="Martin J."/>
            <person name="Schackwitz W."/>
            <person name="Grimwood J."/>
            <person name="MohdZainudin N."/>
            <person name="Xue C."/>
            <person name="Wang R."/>
            <person name="Manning V.A."/>
            <person name="Dhillon B."/>
            <person name="Tu Z.J."/>
            <person name="Steffenson B.J."/>
            <person name="Salamov A."/>
            <person name="Sun H."/>
            <person name="Lowry S."/>
            <person name="LaButti K."/>
            <person name="Han J."/>
            <person name="Copeland A."/>
            <person name="Lindquist E."/>
            <person name="Barry K."/>
            <person name="Schmutz J."/>
            <person name="Baker S.E."/>
            <person name="Ciuffetti L.M."/>
            <person name="Grigoriev I.V."/>
            <person name="Zhong S."/>
            <person name="Turgeon B.G."/>
        </authorList>
    </citation>
    <scope>NUCLEOTIDE SEQUENCE [LARGE SCALE GENOMIC DNA]</scope>
    <source>
        <strain evidence="2">C4 / ATCC 48331 / race T</strain>
    </source>
</reference>
<evidence type="ECO:0000313" key="1">
    <source>
        <dbReference type="EMBL" id="ENI06497.1"/>
    </source>
</evidence>
<gene>
    <name evidence="1" type="ORF">COCC4DRAFT_59169</name>
</gene>
<dbReference type="OrthoDB" id="10444263at2759"/>
<evidence type="ECO:0000313" key="2">
    <source>
        <dbReference type="Proteomes" id="UP000012338"/>
    </source>
</evidence>
<dbReference type="EMBL" id="KB733451">
    <property type="protein sequence ID" value="ENI06497.1"/>
    <property type="molecule type" value="Genomic_DNA"/>
</dbReference>
<name>N4XN10_COCH4</name>
<proteinExistence type="predicted"/>
<evidence type="ECO:0008006" key="3">
    <source>
        <dbReference type="Google" id="ProtNLM"/>
    </source>
</evidence>
<protein>
    <recommendedName>
        <fullName evidence="3">Dipeptidylpeptidase IV N-terminal domain-containing protein</fullName>
    </recommendedName>
</protein>
<dbReference type="AlphaFoldDB" id="N4XN10"/>
<sequence>MHTSILGSEFPSKTKKKETPLWEALPKVHHWLTVLPSSDGTYVLFSEASRGPSHGSSTIVTQIKDVSGGRNYVFAAHQPLTSPLWLDRTILIWSIIHAENTQIWSIDVKSSSPRFVNHIA</sequence>
<keyword evidence="2" id="KW-1185">Reference proteome</keyword>
<dbReference type="HOGENOM" id="CLU_2049475_0_0_1"/>
<organism evidence="1 2">
    <name type="scientific">Cochliobolus heterostrophus (strain C4 / ATCC 48331 / race T)</name>
    <name type="common">Southern corn leaf blight fungus</name>
    <name type="synonym">Bipolaris maydis</name>
    <dbReference type="NCBI Taxonomy" id="665024"/>
    <lineage>
        <taxon>Eukaryota</taxon>
        <taxon>Fungi</taxon>
        <taxon>Dikarya</taxon>
        <taxon>Ascomycota</taxon>
        <taxon>Pezizomycotina</taxon>
        <taxon>Dothideomycetes</taxon>
        <taxon>Pleosporomycetidae</taxon>
        <taxon>Pleosporales</taxon>
        <taxon>Pleosporineae</taxon>
        <taxon>Pleosporaceae</taxon>
        <taxon>Bipolaris</taxon>
    </lineage>
</organism>